<evidence type="ECO:0000256" key="2">
    <source>
        <dbReference type="SAM" id="MobiDB-lite"/>
    </source>
</evidence>
<comment type="caution">
    <text evidence="4">The sequence shown here is derived from an EMBL/GenBank/DDBJ whole genome shotgun (WGS) entry which is preliminary data.</text>
</comment>
<dbReference type="Gene3D" id="2.60.130.10">
    <property type="entry name" value="Aromatic compound dioxygenase"/>
    <property type="match status" value="1"/>
</dbReference>
<evidence type="ECO:0000256" key="1">
    <source>
        <dbReference type="ARBA" id="ARBA00022729"/>
    </source>
</evidence>
<feature type="region of interest" description="Disordered" evidence="2">
    <location>
        <begin position="145"/>
        <end position="175"/>
    </location>
</feature>
<dbReference type="GO" id="GO:0005506">
    <property type="term" value="F:iron ion binding"/>
    <property type="evidence" value="ECO:0007669"/>
    <property type="project" value="InterPro"/>
</dbReference>
<keyword evidence="3" id="KW-0812">Transmembrane</keyword>
<proteinExistence type="predicted"/>
<dbReference type="Gene3D" id="2.60.40.1120">
    <property type="entry name" value="Carboxypeptidase-like, regulatory domain"/>
    <property type="match status" value="2"/>
</dbReference>
<keyword evidence="3" id="KW-1133">Transmembrane helix</keyword>
<keyword evidence="4" id="KW-0378">Hydrolase</keyword>
<dbReference type="InterPro" id="IPR008969">
    <property type="entry name" value="CarboxyPept-like_regulatory"/>
</dbReference>
<dbReference type="InterPro" id="IPR051417">
    <property type="entry name" value="SDr/BOS_complex"/>
</dbReference>
<dbReference type="GO" id="GO:0016702">
    <property type="term" value="F:oxidoreductase activity, acting on single donors with incorporation of molecular oxygen, incorporation of two atoms of oxygen"/>
    <property type="evidence" value="ECO:0007669"/>
    <property type="project" value="InterPro"/>
</dbReference>
<dbReference type="GO" id="GO:0004180">
    <property type="term" value="F:carboxypeptidase activity"/>
    <property type="evidence" value="ECO:0007669"/>
    <property type="project" value="UniProtKB-KW"/>
</dbReference>
<name>A0A3A8N9G1_9BACT</name>
<feature type="region of interest" description="Disordered" evidence="2">
    <location>
        <begin position="708"/>
        <end position="738"/>
    </location>
</feature>
<dbReference type="PANTHER" id="PTHR23303">
    <property type="entry name" value="CARBOXYPEPTIDASE REGULATORY REGION-CONTAINING"/>
    <property type="match status" value="1"/>
</dbReference>
<keyword evidence="3" id="KW-0472">Membrane</keyword>
<feature type="transmembrane region" description="Helical" evidence="3">
    <location>
        <begin position="76"/>
        <end position="95"/>
    </location>
</feature>
<keyword evidence="1" id="KW-0732">Signal</keyword>
<organism evidence="4 5">
    <name type="scientific">Corallococcus sicarius</name>
    <dbReference type="NCBI Taxonomy" id="2316726"/>
    <lineage>
        <taxon>Bacteria</taxon>
        <taxon>Pseudomonadati</taxon>
        <taxon>Myxococcota</taxon>
        <taxon>Myxococcia</taxon>
        <taxon>Myxococcales</taxon>
        <taxon>Cystobacterineae</taxon>
        <taxon>Myxococcaceae</taxon>
        <taxon>Corallococcus</taxon>
    </lineage>
</organism>
<dbReference type="InterPro" id="IPR013784">
    <property type="entry name" value="Carb-bd-like_fold"/>
</dbReference>
<dbReference type="InterPro" id="IPR015889">
    <property type="entry name" value="Intradiol_dOase_core"/>
</dbReference>
<keyword evidence="4" id="KW-0121">Carboxypeptidase</keyword>
<accession>A0A3A8N9G1</accession>
<gene>
    <name evidence="4" type="ORF">D7X12_20460</name>
</gene>
<dbReference type="Pfam" id="PF13620">
    <property type="entry name" value="CarboxypepD_reg"/>
    <property type="match status" value="3"/>
</dbReference>
<feature type="compositionally biased region" description="Polar residues" evidence="2">
    <location>
        <begin position="99"/>
        <end position="108"/>
    </location>
</feature>
<dbReference type="SUPFAM" id="SSF49464">
    <property type="entry name" value="Carboxypeptidase regulatory domain-like"/>
    <property type="match status" value="2"/>
</dbReference>
<dbReference type="GO" id="GO:0030246">
    <property type="term" value="F:carbohydrate binding"/>
    <property type="evidence" value="ECO:0007669"/>
    <property type="project" value="InterPro"/>
</dbReference>
<evidence type="ECO:0000313" key="4">
    <source>
        <dbReference type="EMBL" id="RKH40573.1"/>
    </source>
</evidence>
<dbReference type="SUPFAM" id="SSF49452">
    <property type="entry name" value="Starch-binding domain-like"/>
    <property type="match status" value="3"/>
</dbReference>
<dbReference type="EMBL" id="RAWG01000128">
    <property type="protein sequence ID" value="RKH40573.1"/>
    <property type="molecule type" value="Genomic_DNA"/>
</dbReference>
<feature type="region of interest" description="Disordered" evidence="2">
    <location>
        <begin position="1"/>
        <end position="68"/>
    </location>
</feature>
<dbReference type="AlphaFoldDB" id="A0A3A8N9G1"/>
<feature type="region of interest" description="Disordered" evidence="2">
    <location>
        <begin position="99"/>
        <end position="127"/>
    </location>
</feature>
<protein>
    <submittedName>
        <fullName evidence="4">Carboxypeptidase regulatory-like domain-containing protein</fullName>
    </submittedName>
</protein>
<reference evidence="5" key="1">
    <citation type="submission" date="2018-09" db="EMBL/GenBank/DDBJ databases">
        <authorList>
            <person name="Livingstone P.G."/>
            <person name="Whitworth D.E."/>
        </authorList>
    </citation>
    <scope>NUCLEOTIDE SEQUENCE [LARGE SCALE GENOMIC DNA]</scope>
    <source>
        <strain evidence="5">CA040B</strain>
    </source>
</reference>
<feature type="compositionally biased region" description="Basic and acidic residues" evidence="2">
    <location>
        <begin position="718"/>
        <end position="733"/>
    </location>
</feature>
<keyword evidence="4" id="KW-0645">Protease</keyword>
<dbReference type="PANTHER" id="PTHR23303:SF14">
    <property type="entry name" value="BOS COMPLEX SUBUNIT NOMO1-RELATED"/>
    <property type="match status" value="1"/>
</dbReference>
<dbReference type="Proteomes" id="UP000273405">
    <property type="component" value="Unassembled WGS sequence"/>
</dbReference>
<sequence>MGRPFDEVPSCPGGPLHGPGREPRGGPHPPGGIGRARSRHAVPRRAPGVDSPRPLRAGPGLSFPRMGERTRKRARWWLALGALAVAALLTLFLWGSRTSRPTKATAPTKSGAHVARGTTPATPVPDGRLRITGVARDAQGPVAGVRVSASRVEPEETLSERSCPPSEDNVEAPGAPPARLFKGCWTQAHTELLDAVSAREGEARILAETTTDADGTFVLDGLPEGVVTLWALGEEGAAMRPDVRAGSRDVVLSLEDGHVFEGLVTDADPEDAPIAGARVTVFSHQHTRFFDAVTDARGHFRIGPLPRADYALLITADGRMPRLSQLARSLESEVFVLQRLARYAGRVVSARGTPAPGVQVVLSTPHLEPAVRITTTDAQGRFSLMAAGSRENELFAETAAHDAFAFVESAPREDLVLTLEPGGFLEGTVRDDAGKALAGARVHASRMGPQGYSEHGHALTDATGHYRLGPLPSTTLFFRASAAQYLDTEATLHPFHPDTEPLDFTLKRAFSVEGLLVDDEGQPVAGMTVWLREDAPSDRVRPGHRIMRTGRSDAAGRFVVETGYTGPGWLQVFDPSFLDGRLAVDIPSREVRLVLHRGARVSVTVLGAAGAPLHDVTVTLWKREERGVAERTGVTDEQGRVTLRGVRPGGYVVEALLRTRAVDQHASRPVDVTEEEVPEVSLRLEEGKTLRGRVVNTRGQPLAGVAVRASVPQGHSPRYREREPDPDVDRYDSYDEEAPEGVLTDEEGRFTLRHLSAPRYVLTASLTGHQFDAARSQGGTPERAESLTVESHASEVQLVMRRMQYARGRVVAEGGAALESFEVNDEQPRTPDGTFELRVEKTGDWRLRVEAEGFAPLERTLTVDGEDDLDLGTLTLKRGRTVRVLLRDAVTGVPYSGRLRIHTGATLTVAVSYRIRAEGALDGPPHPDLHRSRPTPDGTLLLEHLPTTAFVLELDAPLYLPLRRTVGAEEETFTAQLEPGARVTGHVRDTQGRPAPADLVFLGTDGTRVEHRTDDTGAFDIRALPPGLYTVMAFASNDSSDLRFPPQSVRIPSRGEVPLTFEALGTGTTVTLRMTEDVHTALLLPGQVPAPGSSKAFDFLISRQHPQAEWTGLSLRFSRVPAGHYTLLAVSRAGDGVHREELDVPADSTLSRDVRPVWTPLAR</sequence>
<evidence type="ECO:0000313" key="5">
    <source>
        <dbReference type="Proteomes" id="UP000273405"/>
    </source>
</evidence>
<keyword evidence="5" id="KW-1185">Reference proteome</keyword>
<evidence type="ECO:0000256" key="3">
    <source>
        <dbReference type="SAM" id="Phobius"/>
    </source>
</evidence>